<dbReference type="SUPFAM" id="SSF52279">
    <property type="entry name" value="Beta-D-glucan exohydrolase, C-terminal domain"/>
    <property type="match status" value="1"/>
</dbReference>
<dbReference type="EC" id="3.2.1.37" evidence="11"/>
<dbReference type="InterPro" id="IPR036881">
    <property type="entry name" value="Glyco_hydro_3_C_sf"/>
</dbReference>
<keyword evidence="9" id="KW-0624">Polysaccharide degradation</keyword>
<dbReference type="PANTHER" id="PTHR42721">
    <property type="entry name" value="SUGAR HYDROLASE-RELATED"/>
    <property type="match status" value="1"/>
</dbReference>
<keyword evidence="5" id="KW-0378">Hydrolase</keyword>
<dbReference type="GO" id="GO:0046556">
    <property type="term" value="F:alpha-L-arabinofuranosidase activity"/>
    <property type="evidence" value="ECO:0007669"/>
    <property type="project" value="TreeGrafter"/>
</dbReference>
<feature type="domain" description="PA14" evidence="12">
    <location>
        <begin position="479"/>
        <end position="644"/>
    </location>
</feature>
<evidence type="ECO:0000256" key="5">
    <source>
        <dbReference type="ARBA" id="ARBA00022801"/>
    </source>
</evidence>
<dbReference type="InterPro" id="IPR044993">
    <property type="entry name" value="BXL"/>
</dbReference>
<reference evidence="13" key="1">
    <citation type="submission" date="2023-01" db="EMBL/GenBank/DDBJ databases">
        <authorList>
            <person name="Piombo E."/>
        </authorList>
    </citation>
    <scope>NUCLEOTIDE SEQUENCE</scope>
</reference>
<name>A0AA35M2X0_9HYPO</name>
<dbReference type="Pfam" id="PF00933">
    <property type="entry name" value="Glyco_hydro_3"/>
    <property type="match status" value="1"/>
</dbReference>
<dbReference type="Gene3D" id="3.40.50.1700">
    <property type="entry name" value="Glycoside hydrolase family 3 C-terminal domain"/>
    <property type="match status" value="2"/>
</dbReference>
<evidence type="ECO:0000313" key="14">
    <source>
        <dbReference type="Proteomes" id="UP001160390"/>
    </source>
</evidence>
<comment type="similarity">
    <text evidence="2">Belongs to the glycosyl hydrolase 3 family.</text>
</comment>
<keyword evidence="8" id="KW-0326">Glycosidase</keyword>
<evidence type="ECO:0000259" key="12">
    <source>
        <dbReference type="PROSITE" id="PS51820"/>
    </source>
</evidence>
<comment type="catalytic activity">
    <reaction evidence="10">
        <text>Hydrolysis of (1-&gt;4)-beta-D-xylans, to remove successive D-xylose residues from the non-reducing termini.</text>
        <dbReference type="EC" id="3.2.1.37"/>
    </reaction>
</comment>
<protein>
    <recommendedName>
        <fullName evidence="11">xylan 1,4-beta-xylosidase</fullName>
        <ecNumber evidence="11">3.2.1.37</ecNumber>
    </recommendedName>
</protein>
<dbReference type="Pfam" id="PF14310">
    <property type="entry name" value="Fn3-like"/>
    <property type="match status" value="1"/>
</dbReference>
<comment type="caution">
    <text evidence="13">The sequence shown here is derived from an EMBL/GenBank/DDBJ whole genome shotgun (WGS) entry which is preliminary data.</text>
</comment>
<dbReference type="InterPro" id="IPR026891">
    <property type="entry name" value="Fn3-like"/>
</dbReference>
<evidence type="ECO:0000256" key="10">
    <source>
        <dbReference type="ARBA" id="ARBA00024574"/>
    </source>
</evidence>
<dbReference type="SUPFAM" id="SSF56988">
    <property type="entry name" value="Anthrax protective antigen"/>
    <property type="match status" value="1"/>
</dbReference>
<accession>A0AA35M2X0</accession>
<evidence type="ECO:0000313" key="13">
    <source>
        <dbReference type="EMBL" id="CAI6089382.1"/>
    </source>
</evidence>
<dbReference type="AlphaFoldDB" id="A0AA35M2X0"/>
<dbReference type="PANTHER" id="PTHR42721:SF3">
    <property type="entry name" value="BETA-D-XYLOSIDASE 5-RELATED"/>
    <property type="match status" value="1"/>
</dbReference>
<gene>
    <name evidence="13" type="ORF">CCHLO57077_00017875</name>
</gene>
<evidence type="ECO:0000256" key="4">
    <source>
        <dbReference type="ARBA" id="ARBA00022729"/>
    </source>
</evidence>
<dbReference type="GO" id="GO:0045493">
    <property type="term" value="P:xylan catabolic process"/>
    <property type="evidence" value="ECO:0007669"/>
    <property type="project" value="UniProtKB-KW"/>
</dbReference>
<keyword evidence="4" id="KW-0732">Signal</keyword>
<dbReference type="InterPro" id="IPR017853">
    <property type="entry name" value="GH"/>
</dbReference>
<evidence type="ECO:0000256" key="9">
    <source>
        <dbReference type="ARBA" id="ARBA00023326"/>
    </source>
</evidence>
<sequence length="927" mass="101061">MAVQLPVTTSSVPAGSLSAVTRPLPSRVSIDDKKSYLDLLISQLSVEELDKILHLAPNAGLGTVFDWYTTHPSQFNSLQALNLEKSRHKIPLMVAGECLHALYSNRQSVFPQALALSSSFDTNLVHRVGRALGTEGRSTGIHIGFSPVLDVAKEPRYGRSQETFGEDFVLISHMGVAYASGLSKNGALSDSDSVIPVIKHFAGHGAPSGGLHSNAWMGRGRRELLSEILIPFKATIEQAGGVKGVMMSYTAVDEIPAHIDPFLYERLDEWGFDGIVVSDWCGLQEIVTGHRVAKSPDDAIRQWLNVGGGIFLYDFTPDVISIVKQVKNGDLDLSVVQKRVRRILEVKYDLGLFHNPYLSEDIDSQAITLSHIPLALEAAQQSIVLLENRNETLPLRLSEQKIKKIALVGPFADTFNFGTYTGVWGANPAENASTIRQGLLGHLSKSTNSSFDLVSAWGANTWQYNGQYPIPGYLLSTNSSSGGLLATYYHDTEFQQEAFQVTEMPNRDWGLYAPIGLTSNKFSVTWEGDLEVPVSSEVNGWIGVAVSPKTTVRLYIDGKLIASDESGTGTILREIMPYRYTAENGTKPPPGGSGFLFKPGSKHHVRIECQVHPNWPRSSAGGVHSRVQLFWNLVDRKDGVGQATRVASDADLIVLAVGAAWNSDGENGDRATLGLSTDQTQLAQAIFALEKPVVLVLEGGRPFAIPEFYAQSAAVLSTGFLGQAAGQAIADVLVGEFNPGGRVTMSVPHDVGSLPAYYNQRTTKPASHIPYYLDIPKPVLYSFGYGLSYTTFSQNLESAKSTFEGRKKDTFSQGDTLAFSVSVHNTGTVTGSHVPQIYLLRRQGSSVTTPDKQLVAFTRLYINAGETVTATLELNVDRYLPLINRSYERVLETGQYTFALMDDGSLDAPTIADITLSVESFHKYDKY</sequence>
<dbReference type="Pfam" id="PF01915">
    <property type="entry name" value="Glyco_hydro_3_C"/>
    <property type="match status" value="1"/>
</dbReference>
<dbReference type="InterPro" id="IPR037524">
    <property type="entry name" value="PA14/GLEYA"/>
</dbReference>
<dbReference type="InterPro" id="IPR002772">
    <property type="entry name" value="Glyco_hydro_3_C"/>
</dbReference>
<keyword evidence="14" id="KW-1185">Reference proteome</keyword>
<evidence type="ECO:0000256" key="6">
    <source>
        <dbReference type="ARBA" id="ARBA00023180"/>
    </source>
</evidence>
<dbReference type="EMBL" id="CABFNP030000999">
    <property type="protein sequence ID" value="CAI6089382.1"/>
    <property type="molecule type" value="Genomic_DNA"/>
</dbReference>
<evidence type="ECO:0000256" key="11">
    <source>
        <dbReference type="ARBA" id="ARBA00026107"/>
    </source>
</evidence>
<dbReference type="Gene3D" id="3.20.20.300">
    <property type="entry name" value="Glycoside hydrolase, family 3, N-terminal domain"/>
    <property type="match status" value="1"/>
</dbReference>
<dbReference type="PROSITE" id="PS51820">
    <property type="entry name" value="PA14"/>
    <property type="match status" value="1"/>
</dbReference>
<keyword evidence="6" id="KW-0325">Glycoprotein</keyword>
<dbReference type="GO" id="GO:0031222">
    <property type="term" value="P:arabinan catabolic process"/>
    <property type="evidence" value="ECO:0007669"/>
    <property type="project" value="TreeGrafter"/>
</dbReference>
<evidence type="ECO:0000256" key="2">
    <source>
        <dbReference type="ARBA" id="ARBA00005336"/>
    </source>
</evidence>
<dbReference type="Gene3D" id="2.60.40.10">
    <property type="entry name" value="Immunoglobulins"/>
    <property type="match status" value="1"/>
</dbReference>
<proteinExistence type="inferred from homology"/>
<dbReference type="SUPFAM" id="SSF51445">
    <property type="entry name" value="(Trans)glycosidases"/>
    <property type="match status" value="1"/>
</dbReference>
<evidence type="ECO:0000256" key="3">
    <source>
        <dbReference type="ARBA" id="ARBA00022651"/>
    </source>
</evidence>
<dbReference type="SMART" id="SM01217">
    <property type="entry name" value="Fn3_like"/>
    <property type="match status" value="1"/>
</dbReference>
<keyword evidence="3" id="KW-0858">Xylan degradation</keyword>
<dbReference type="InterPro" id="IPR036962">
    <property type="entry name" value="Glyco_hydro_3_N_sf"/>
</dbReference>
<dbReference type="Proteomes" id="UP001160390">
    <property type="component" value="Unassembled WGS sequence"/>
</dbReference>
<evidence type="ECO:0000256" key="8">
    <source>
        <dbReference type="ARBA" id="ARBA00023295"/>
    </source>
</evidence>
<keyword evidence="7" id="KW-0119">Carbohydrate metabolism</keyword>
<comment type="pathway">
    <text evidence="1">Glycan degradation; xylan degradation.</text>
</comment>
<dbReference type="GO" id="GO:0009044">
    <property type="term" value="F:xylan 1,4-beta-xylosidase activity"/>
    <property type="evidence" value="ECO:0007669"/>
    <property type="project" value="UniProtKB-EC"/>
</dbReference>
<dbReference type="InterPro" id="IPR013783">
    <property type="entry name" value="Ig-like_fold"/>
</dbReference>
<evidence type="ECO:0000256" key="1">
    <source>
        <dbReference type="ARBA" id="ARBA00004851"/>
    </source>
</evidence>
<organism evidence="13 14">
    <name type="scientific">Clonostachys chloroleuca</name>
    <dbReference type="NCBI Taxonomy" id="1926264"/>
    <lineage>
        <taxon>Eukaryota</taxon>
        <taxon>Fungi</taxon>
        <taxon>Dikarya</taxon>
        <taxon>Ascomycota</taxon>
        <taxon>Pezizomycotina</taxon>
        <taxon>Sordariomycetes</taxon>
        <taxon>Hypocreomycetidae</taxon>
        <taxon>Hypocreales</taxon>
        <taxon>Bionectriaceae</taxon>
        <taxon>Clonostachys</taxon>
    </lineage>
</organism>
<evidence type="ECO:0000256" key="7">
    <source>
        <dbReference type="ARBA" id="ARBA00023277"/>
    </source>
</evidence>
<dbReference type="PRINTS" id="PR00133">
    <property type="entry name" value="GLHYDRLASE3"/>
</dbReference>
<dbReference type="InterPro" id="IPR001764">
    <property type="entry name" value="Glyco_hydro_3_N"/>
</dbReference>